<comment type="caution">
    <text evidence="6">The sequence shown here is derived from an EMBL/GenBank/DDBJ whole genome shotgun (WGS) entry which is preliminary data.</text>
</comment>
<evidence type="ECO:0000256" key="2">
    <source>
        <dbReference type="ARBA" id="ARBA00023136"/>
    </source>
</evidence>
<evidence type="ECO:0000256" key="1">
    <source>
        <dbReference type="ARBA" id="ARBA00004442"/>
    </source>
</evidence>
<dbReference type="RefSeq" id="WP_097440721.1">
    <property type="nucleotide sequence ID" value="NZ_KZ300476.1"/>
</dbReference>
<dbReference type="InterPro" id="IPR011659">
    <property type="entry name" value="WD40"/>
</dbReference>
<dbReference type="SUPFAM" id="SSF82171">
    <property type="entry name" value="DPP6 N-terminal domain-like"/>
    <property type="match status" value="1"/>
</dbReference>
<accession>A0A2A4G7J6</accession>
<reference evidence="6 7" key="1">
    <citation type="submission" date="2017-04" db="EMBL/GenBank/DDBJ databases">
        <title>A new member of the family Flavobacteriaceae isolated from ascidians.</title>
        <authorList>
            <person name="Chen L."/>
        </authorList>
    </citation>
    <scope>NUCLEOTIDE SEQUENCE [LARGE SCALE GENOMIC DNA]</scope>
    <source>
        <strain evidence="6 7">HQA918</strain>
    </source>
</reference>
<keyword evidence="2 4" id="KW-0472">Membrane</keyword>
<dbReference type="InterPro" id="IPR036737">
    <property type="entry name" value="OmpA-like_sf"/>
</dbReference>
<comment type="subcellular location">
    <subcellularLocation>
        <location evidence="1">Cell outer membrane</location>
    </subcellularLocation>
</comment>
<keyword evidence="3" id="KW-0998">Cell outer membrane</keyword>
<keyword evidence="7" id="KW-1185">Reference proteome</keyword>
<proteinExistence type="predicted"/>
<feature type="domain" description="OmpA-like" evidence="5">
    <location>
        <begin position="517"/>
        <end position="641"/>
    </location>
</feature>
<dbReference type="InterPro" id="IPR006664">
    <property type="entry name" value="OMP_bac"/>
</dbReference>
<dbReference type="InterPro" id="IPR013783">
    <property type="entry name" value="Ig-like_fold"/>
</dbReference>
<dbReference type="Pfam" id="PF07676">
    <property type="entry name" value="PD40"/>
    <property type="match status" value="1"/>
</dbReference>
<gene>
    <name evidence="6" type="ORF">B7P33_10040</name>
</gene>
<dbReference type="SUPFAM" id="SSF48452">
    <property type="entry name" value="TPR-like"/>
    <property type="match status" value="1"/>
</dbReference>
<dbReference type="PANTHER" id="PTHR30329">
    <property type="entry name" value="STATOR ELEMENT OF FLAGELLAR MOTOR COMPLEX"/>
    <property type="match status" value="1"/>
</dbReference>
<evidence type="ECO:0000313" key="7">
    <source>
        <dbReference type="Proteomes" id="UP000219559"/>
    </source>
</evidence>
<evidence type="ECO:0000313" key="6">
    <source>
        <dbReference type="EMBL" id="PCE64607.1"/>
    </source>
</evidence>
<dbReference type="SUPFAM" id="SSF49478">
    <property type="entry name" value="Cna protein B-type domain"/>
    <property type="match status" value="1"/>
</dbReference>
<dbReference type="InterPro" id="IPR011990">
    <property type="entry name" value="TPR-like_helical_dom_sf"/>
</dbReference>
<dbReference type="CDD" id="cd07185">
    <property type="entry name" value="OmpA_C-like"/>
    <property type="match status" value="1"/>
</dbReference>
<dbReference type="GO" id="GO:0009279">
    <property type="term" value="C:cell outer membrane"/>
    <property type="evidence" value="ECO:0007669"/>
    <property type="project" value="UniProtKB-SubCell"/>
</dbReference>
<dbReference type="Gene3D" id="1.25.40.10">
    <property type="entry name" value="Tetratricopeptide repeat domain"/>
    <property type="match status" value="1"/>
</dbReference>
<dbReference type="PRINTS" id="PR01021">
    <property type="entry name" value="OMPADOMAIN"/>
</dbReference>
<dbReference type="Gene3D" id="3.30.1330.60">
    <property type="entry name" value="OmpA-like domain"/>
    <property type="match status" value="1"/>
</dbReference>
<dbReference type="PROSITE" id="PS51123">
    <property type="entry name" value="OMPA_2"/>
    <property type="match status" value="1"/>
</dbReference>
<dbReference type="OrthoDB" id="9809364at2"/>
<dbReference type="InterPro" id="IPR050330">
    <property type="entry name" value="Bact_OuterMem_StrucFunc"/>
</dbReference>
<dbReference type="Gene3D" id="2.60.40.10">
    <property type="entry name" value="Immunoglobulins"/>
    <property type="match status" value="1"/>
</dbReference>
<dbReference type="SUPFAM" id="SSF103088">
    <property type="entry name" value="OmpA-like"/>
    <property type="match status" value="1"/>
</dbReference>
<dbReference type="EMBL" id="NBWU01000003">
    <property type="protein sequence ID" value="PCE64607.1"/>
    <property type="molecule type" value="Genomic_DNA"/>
</dbReference>
<evidence type="ECO:0000256" key="4">
    <source>
        <dbReference type="PROSITE-ProRule" id="PRU00473"/>
    </source>
</evidence>
<dbReference type="Pfam" id="PF00691">
    <property type="entry name" value="OmpA"/>
    <property type="match status" value="1"/>
</dbReference>
<dbReference type="Proteomes" id="UP000219559">
    <property type="component" value="Unassembled WGS sequence"/>
</dbReference>
<name>A0A2A4G7J6_9FLAO</name>
<protein>
    <recommendedName>
        <fullName evidence="5">OmpA-like domain-containing protein</fullName>
    </recommendedName>
</protein>
<organism evidence="6 7">
    <name type="scientific">Sediminicola luteus</name>
    <dbReference type="NCBI Taxonomy" id="319238"/>
    <lineage>
        <taxon>Bacteria</taxon>
        <taxon>Pseudomonadati</taxon>
        <taxon>Bacteroidota</taxon>
        <taxon>Flavobacteriia</taxon>
        <taxon>Flavobacteriales</taxon>
        <taxon>Flavobacteriaceae</taxon>
        <taxon>Sediminicola</taxon>
    </lineage>
</organism>
<dbReference type="AlphaFoldDB" id="A0A2A4G7J6"/>
<dbReference type="InterPro" id="IPR006665">
    <property type="entry name" value="OmpA-like"/>
</dbReference>
<sequence length="651" mass="72800">MKRTLQIVVLLLTLGHLSSGRAQYGAQKRADHLFSQFAYAKAIPEYQNMLAGDFNTAHAHRQLAECYVLLRDYHKALPHFKAVINDEGTPTDFYLKYGMALISVGEKKAAAAWLKKYKKTNPEDRRAMKLLKDGNLASIVFNSRQRYALQELAFNTSESDFGGYMYQGELYYASGRKDLNTGDTYGWNDEAWLDIYHIDPANPMDTPSPISGDINSKYHESSMIVTTDYKKDTVIYFTRNNFFNNKKAYGLKKEVNLKIYSAIKKDGKWVENRSLPINSDYYSTGHPFVSPDGKRLYYTCNRPGGFGGTDIYYSEIHERGRIGKPINAGPTVNTAGNEMFPFVNAEGQLFFSSDGHPGFGQLDVYSAVTDSLGTITDIINLGSSLNSSADDFGFYADKDGLNGFVSSNRAGGKGSDDIYAFTFTPSLGVEGYIADGVNGQILAGVHVALFDQTNGRLMAETYTDSTGYYTFPINRNAAYLVEASSKTHPKGELYLNTSGTARKTKMLRRDVTLQPVLDLKVLADLNKIYFDFNKSDIRPDAAKELDKVVRLMTITYPEMVIRLEAHTDPVGSHTYNDNLSESRARSTYRYLIEHGIAKERILSVRGYGKRKPINDCLGKTDCSSEKLELNRRTEFPIVSLKGPVSDSELAK</sequence>
<evidence type="ECO:0000259" key="5">
    <source>
        <dbReference type="PROSITE" id="PS51123"/>
    </source>
</evidence>
<evidence type="ECO:0000256" key="3">
    <source>
        <dbReference type="ARBA" id="ARBA00023237"/>
    </source>
</evidence>
<dbReference type="PANTHER" id="PTHR30329:SF21">
    <property type="entry name" value="LIPOPROTEIN YIAD-RELATED"/>
    <property type="match status" value="1"/>
</dbReference>